<feature type="transmembrane region" description="Helical" evidence="8">
    <location>
        <begin position="292"/>
        <end position="312"/>
    </location>
</feature>
<keyword evidence="12" id="KW-1185">Reference proteome</keyword>
<dbReference type="InterPro" id="IPR037294">
    <property type="entry name" value="ABC_BtuC-like"/>
</dbReference>
<dbReference type="SUPFAM" id="SSF81345">
    <property type="entry name" value="ABC transporter involved in vitamin B12 uptake, BtuC"/>
    <property type="match status" value="1"/>
</dbReference>
<keyword evidence="7 8" id="KW-0472">Membrane</keyword>
<gene>
    <name evidence="10" type="ORF">FLT43_08620</name>
    <name evidence="9" type="ORF">M5W83_03760</name>
</gene>
<evidence type="ECO:0000256" key="1">
    <source>
        <dbReference type="ARBA" id="ARBA00004651"/>
    </source>
</evidence>
<dbReference type="EMBL" id="CP041405">
    <property type="protein sequence ID" value="QDM43552.1"/>
    <property type="molecule type" value="Genomic_DNA"/>
</dbReference>
<evidence type="ECO:0000313" key="12">
    <source>
        <dbReference type="Proteomes" id="UP001209276"/>
    </source>
</evidence>
<feature type="transmembrane region" description="Helical" evidence="8">
    <location>
        <begin position="324"/>
        <end position="341"/>
    </location>
</feature>
<evidence type="ECO:0000256" key="2">
    <source>
        <dbReference type="ARBA" id="ARBA00007935"/>
    </source>
</evidence>
<dbReference type="InterPro" id="IPR000522">
    <property type="entry name" value="ABC_transptr_permease_BtuC"/>
</dbReference>
<comment type="similarity">
    <text evidence="2">Belongs to the binding-protein-dependent transport system permease family. FecCD subfamily.</text>
</comment>
<feature type="transmembrane region" description="Helical" evidence="8">
    <location>
        <begin position="249"/>
        <end position="280"/>
    </location>
</feature>
<evidence type="ECO:0000313" key="9">
    <source>
        <dbReference type="EMBL" id="MCY9606275.1"/>
    </source>
</evidence>
<dbReference type="GO" id="GO:0033214">
    <property type="term" value="P:siderophore-iron import into cell"/>
    <property type="evidence" value="ECO:0007669"/>
    <property type="project" value="TreeGrafter"/>
</dbReference>
<evidence type="ECO:0000256" key="3">
    <source>
        <dbReference type="ARBA" id="ARBA00022448"/>
    </source>
</evidence>
<comment type="subcellular location">
    <subcellularLocation>
        <location evidence="1">Cell membrane</location>
        <topology evidence="1">Multi-pass membrane protein</topology>
    </subcellularLocation>
</comment>
<dbReference type="AlphaFoldDB" id="A0AAP9J0L1"/>
<evidence type="ECO:0000256" key="6">
    <source>
        <dbReference type="ARBA" id="ARBA00022989"/>
    </source>
</evidence>
<keyword evidence="5 8" id="KW-0812">Transmembrane</keyword>
<dbReference type="CDD" id="cd06550">
    <property type="entry name" value="TM_ABC_iron-siderophores_like"/>
    <property type="match status" value="1"/>
</dbReference>
<feature type="transmembrane region" description="Helical" evidence="8">
    <location>
        <begin position="111"/>
        <end position="130"/>
    </location>
</feature>
<feature type="transmembrane region" description="Helical" evidence="8">
    <location>
        <begin position="166"/>
        <end position="190"/>
    </location>
</feature>
<organism evidence="10 11">
    <name type="scientific">Paenibacillus thiaminolyticus</name>
    <name type="common">Bacillus thiaminolyticus</name>
    <dbReference type="NCBI Taxonomy" id="49283"/>
    <lineage>
        <taxon>Bacteria</taxon>
        <taxon>Bacillati</taxon>
        <taxon>Bacillota</taxon>
        <taxon>Bacilli</taxon>
        <taxon>Bacillales</taxon>
        <taxon>Paenibacillaceae</taxon>
        <taxon>Paenibacillus</taxon>
    </lineage>
</organism>
<feature type="transmembrane region" description="Helical" evidence="8">
    <location>
        <begin position="136"/>
        <end position="154"/>
    </location>
</feature>
<evidence type="ECO:0000256" key="7">
    <source>
        <dbReference type="ARBA" id="ARBA00023136"/>
    </source>
</evidence>
<dbReference type="PANTHER" id="PTHR30472">
    <property type="entry name" value="FERRIC ENTEROBACTIN TRANSPORT SYSTEM PERMEASE PROTEIN"/>
    <property type="match status" value="1"/>
</dbReference>
<sequence>MQADEAVHPPLTGTVRFSRLMIAVGLILLGAILLAAGFVVSISYGAADAGYHDVLDLMLGFNTDSASQLLIYELRMPRAISGILVGACLAASGAIMQGITRNPLATPSIMGLSQGSGLAIAIAMIVLPALSYFEMVIFSFAGAAAGVMIVYAISALSPGGMSPLKLVLAGAAVSSLFGALASGLAIYFNIAQDISFFAAGGLTMVRWDAIEMLLPVSAVCLAMAIVLSRDITLLSFGEEVAAGLGQRTVLIKTLCTIVVLFMTGAAVSVAGGVGFVGLIIPHMVRSLVGVDYRLIIPCSAVFGGVLVTYADIAARWFNAPYETPIGAVTAVIGVPFFLYLARTEGRAL</sequence>
<keyword evidence="6 8" id="KW-1133">Transmembrane helix</keyword>
<reference evidence="9 12" key="2">
    <citation type="submission" date="2022-05" db="EMBL/GenBank/DDBJ databases">
        <title>Genome Sequencing of Bee-Associated Microbes.</title>
        <authorList>
            <person name="Dunlap C."/>
        </authorList>
    </citation>
    <scope>NUCLEOTIDE SEQUENCE [LARGE SCALE GENOMIC DNA]</scope>
    <source>
        <strain evidence="9 12">NRRL B-14613</strain>
    </source>
</reference>
<keyword evidence="3" id="KW-0813">Transport</keyword>
<accession>A0AAP9J0L1</accession>
<dbReference type="GeneID" id="76996031"/>
<protein>
    <submittedName>
        <fullName evidence="10">Iron ABC transporter permease</fullName>
    </submittedName>
</protein>
<dbReference type="FunFam" id="1.10.3470.10:FF:000001">
    <property type="entry name" value="Vitamin B12 ABC transporter permease BtuC"/>
    <property type="match status" value="1"/>
</dbReference>
<evidence type="ECO:0000256" key="5">
    <source>
        <dbReference type="ARBA" id="ARBA00022692"/>
    </source>
</evidence>
<feature type="transmembrane region" description="Helical" evidence="8">
    <location>
        <begin position="79"/>
        <end position="99"/>
    </location>
</feature>
<dbReference type="PANTHER" id="PTHR30472:SF58">
    <property type="entry name" value="IRON(3+)-HYDROXAMATE IMPORT SYSTEM PERMEASE PROTEIN FHUB"/>
    <property type="match status" value="1"/>
</dbReference>
<evidence type="ECO:0000256" key="8">
    <source>
        <dbReference type="SAM" id="Phobius"/>
    </source>
</evidence>
<name>A0AAP9J0L1_PANTH</name>
<dbReference type="Proteomes" id="UP000315377">
    <property type="component" value="Chromosome"/>
</dbReference>
<dbReference type="Proteomes" id="UP001209276">
    <property type="component" value="Unassembled WGS sequence"/>
</dbReference>
<dbReference type="Gene3D" id="1.10.3470.10">
    <property type="entry name" value="ABC transporter involved in vitamin B12 uptake, BtuC"/>
    <property type="match status" value="1"/>
</dbReference>
<dbReference type="EMBL" id="JAMDMM010000010">
    <property type="protein sequence ID" value="MCY9606275.1"/>
    <property type="molecule type" value="Genomic_DNA"/>
</dbReference>
<evidence type="ECO:0000256" key="4">
    <source>
        <dbReference type="ARBA" id="ARBA00022475"/>
    </source>
</evidence>
<dbReference type="GO" id="GO:0022857">
    <property type="term" value="F:transmembrane transporter activity"/>
    <property type="evidence" value="ECO:0007669"/>
    <property type="project" value="InterPro"/>
</dbReference>
<keyword evidence="4" id="KW-1003">Cell membrane</keyword>
<feature type="transmembrane region" description="Helical" evidence="8">
    <location>
        <begin position="210"/>
        <end position="228"/>
    </location>
</feature>
<dbReference type="GO" id="GO:0005886">
    <property type="term" value="C:plasma membrane"/>
    <property type="evidence" value="ECO:0007669"/>
    <property type="project" value="UniProtKB-SubCell"/>
</dbReference>
<proteinExistence type="inferred from homology"/>
<dbReference type="Pfam" id="PF01032">
    <property type="entry name" value="FecCD"/>
    <property type="match status" value="1"/>
</dbReference>
<feature type="transmembrane region" description="Helical" evidence="8">
    <location>
        <begin position="20"/>
        <end position="47"/>
    </location>
</feature>
<evidence type="ECO:0000313" key="10">
    <source>
        <dbReference type="EMBL" id="QDM43552.1"/>
    </source>
</evidence>
<reference evidence="10 11" key="1">
    <citation type="submission" date="2019-07" db="EMBL/GenBank/DDBJ databases">
        <title>Paenibacillus thiaminolyticus NRRL B-4156.</title>
        <authorList>
            <person name="Hehnly C."/>
            <person name="Zhang L."/>
        </authorList>
    </citation>
    <scope>NUCLEOTIDE SEQUENCE [LARGE SCALE GENOMIC DNA]</scope>
    <source>
        <strain evidence="10 11">NRRL B-4156</strain>
    </source>
</reference>
<evidence type="ECO:0000313" key="11">
    <source>
        <dbReference type="Proteomes" id="UP000315377"/>
    </source>
</evidence>
<dbReference type="RefSeq" id="WP_087445266.1">
    <property type="nucleotide sequence ID" value="NZ_CABMNB010000047.1"/>
</dbReference>